<gene>
    <name evidence="6" type="ORF">NCGR_LOCUS11752</name>
</gene>
<evidence type="ECO:0000313" key="7">
    <source>
        <dbReference type="Proteomes" id="UP000604825"/>
    </source>
</evidence>
<feature type="signal peptide" evidence="5">
    <location>
        <begin position="1"/>
        <end position="26"/>
    </location>
</feature>
<evidence type="ECO:0008006" key="8">
    <source>
        <dbReference type="Google" id="ProtNLM"/>
    </source>
</evidence>
<evidence type="ECO:0000256" key="4">
    <source>
        <dbReference type="RuleBase" id="RU004335"/>
    </source>
</evidence>
<keyword evidence="7" id="KW-1185">Reference proteome</keyword>
<name>A0A811MXZ0_9POAL</name>
<evidence type="ECO:0000256" key="3">
    <source>
        <dbReference type="ARBA" id="ARBA00023295"/>
    </source>
</evidence>
<dbReference type="InterPro" id="IPR017853">
    <property type="entry name" value="GH"/>
</dbReference>
<dbReference type="EMBL" id="CAJGYO010000003">
    <property type="protein sequence ID" value="CAD6217795.1"/>
    <property type="molecule type" value="Genomic_DNA"/>
</dbReference>
<keyword evidence="3" id="KW-0326">Glycosidase</keyword>
<dbReference type="Proteomes" id="UP000604825">
    <property type="component" value="Unassembled WGS sequence"/>
</dbReference>
<comment type="similarity">
    <text evidence="1 4">Belongs to the glycosyl hydrolase 17 family.</text>
</comment>
<dbReference type="Gene3D" id="3.20.20.80">
    <property type="entry name" value="Glycosidases"/>
    <property type="match status" value="1"/>
</dbReference>
<feature type="chain" id="PRO_5032696999" description="Glucan endo-1,3-beta-D-glucosidase" evidence="5">
    <location>
        <begin position="27"/>
        <end position="249"/>
    </location>
</feature>
<evidence type="ECO:0000256" key="2">
    <source>
        <dbReference type="ARBA" id="ARBA00022801"/>
    </source>
</evidence>
<comment type="caution">
    <text evidence="6">The sequence shown here is derived from an EMBL/GenBank/DDBJ whole genome shotgun (WGS) entry which is preliminary data.</text>
</comment>
<proteinExistence type="inferred from homology"/>
<evidence type="ECO:0000256" key="1">
    <source>
        <dbReference type="ARBA" id="ARBA00008773"/>
    </source>
</evidence>
<keyword evidence="5" id="KW-0732">Signal</keyword>
<evidence type="ECO:0000313" key="6">
    <source>
        <dbReference type="EMBL" id="CAD6217795.1"/>
    </source>
</evidence>
<dbReference type="SUPFAM" id="SSF51445">
    <property type="entry name" value="(Trans)glycosidases"/>
    <property type="match status" value="1"/>
</dbReference>
<dbReference type="PANTHER" id="PTHR32227">
    <property type="entry name" value="GLUCAN ENDO-1,3-BETA-GLUCOSIDASE BG1-RELATED-RELATED"/>
    <property type="match status" value="1"/>
</dbReference>
<dbReference type="Pfam" id="PF00332">
    <property type="entry name" value="Glyco_hydro_17"/>
    <property type="match status" value="1"/>
</dbReference>
<protein>
    <recommendedName>
        <fullName evidence="8">Glucan endo-1,3-beta-D-glucosidase</fullName>
    </recommendedName>
</protein>
<sequence length="249" mass="26177">MALTCRLVLLLGAATLPLLLCLTAEAREVGVNYGRVANDLPDPAAVVQLLRENGITMVRIYDTNDAVLRSFANTGIKLMLMLPNENLADAARSPSYAADWARRSVAAYLPATRIHAVSVGNEVFDSRPDLTPLLVPAMTNVQAALAQLGLADAIMVSTPLSFAARTGSYLTINLYPYLATDVELAMTGAELPMATDVELAMAAGAELAGAVCVGAELAMATGAELARSRADLAVAARSKLAPPPWLELE</sequence>
<dbReference type="AlphaFoldDB" id="A0A811MXZ0"/>
<keyword evidence="2" id="KW-0378">Hydrolase</keyword>
<dbReference type="InterPro" id="IPR000490">
    <property type="entry name" value="Glyco_hydro_17"/>
</dbReference>
<dbReference type="GO" id="GO:0005975">
    <property type="term" value="P:carbohydrate metabolic process"/>
    <property type="evidence" value="ECO:0007669"/>
    <property type="project" value="InterPro"/>
</dbReference>
<organism evidence="6 7">
    <name type="scientific">Miscanthus lutarioriparius</name>
    <dbReference type="NCBI Taxonomy" id="422564"/>
    <lineage>
        <taxon>Eukaryota</taxon>
        <taxon>Viridiplantae</taxon>
        <taxon>Streptophyta</taxon>
        <taxon>Embryophyta</taxon>
        <taxon>Tracheophyta</taxon>
        <taxon>Spermatophyta</taxon>
        <taxon>Magnoliopsida</taxon>
        <taxon>Liliopsida</taxon>
        <taxon>Poales</taxon>
        <taxon>Poaceae</taxon>
        <taxon>PACMAD clade</taxon>
        <taxon>Panicoideae</taxon>
        <taxon>Andropogonodae</taxon>
        <taxon>Andropogoneae</taxon>
        <taxon>Saccharinae</taxon>
        <taxon>Miscanthus</taxon>
    </lineage>
</organism>
<dbReference type="OrthoDB" id="1725701at2759"/>
<accession>A0A811MXZ0</accession>
<dbReference type="InterPro" id="IPR044965">
    <property type="entry name" value="Glyco_hydro_17_plant"/>
</dbReference>
<reference evidence="6" key="1">
    <citation type="submission" date="2020-10" db="EMBL/GenBank/DDBJ databases">
        <authorList>
            <person name="Han B."/>
            <person name="Lu T."/>
            <person name="Zhao Q."/>
            <person name="Huang X."/>
            <person name="Zhao Y."/>
        </authorList>
    </citation>
    <scope>NUCLEOTIDE SEQUENCE</scope>
</reference>
<evidence type="ECO:0000256" key="5">
    <source>
        <dbReference type="SAM" id="SignalP"/>
    </source>
</evidence>
<dbReference type="GO" id="GO:0004553">
    <property type="term" value="F:hydrolase activity, hydrolyzing O-glycosyl compounds"/>
    <property type="evidence" value="ECO:0007669"/>
    <property type="project" value="InterPro"/>
</dbReference>